<keyword evidence="12" id="KW-0072">Autophagy</keyword>
<dbReference type="InterPro" id="IPR009011">
    <property type="entry name" value="Man6P_isomerase_rcpt-bd_dom_sf"/>
</dbReference>
<evidence type="ECO:0000256" key="9">
    <source>
        <dbReference type="ARBA" id="ARBA00022729"/>
    </source>
</evidence>
<feature type="transmembrane region" description="Helical" evidence="18">
    <location>
        <begin position="184"/>
        <end position="210"/>
    </location>
</feature>
<organism evidence="21 22">
    <name type="scientific">Strongylocentrotus purpuratus</name>
    <name type="common">Purple sea urchin</name>
    <dbReference type="NCBI Taxonomy" id="7668"/>
    <lineage>
        <taxon>Eukaryota</taxon>
        <taxon>Metazoa</taxon>
        <taxon>Echinodermata</taxon>
        <taxon>Eleutherozoa</taxon>
        <taxon>Echinozoa</taxon>
        <taxon>Echinoidea</taxon>
        <taxon>Euechinoidea</taxon>
        <taxon>Echinacea</taxon>
        <taxon>Camarodonta</taxon>
        <taxon>Echinidea</taxon>
        <taxon>Strongylocentrotidae</taxon>
        <taxon>Strongylocentrotus</taxon>
    </lineage>
</organism>
<evidence type="ECO:0000256" key="5">
    <source>
        <dbReference type="ARBA" id="ARBA00005363"/>
    </source>
</evidence>
<evidence type="ECO:0000256" key="4">
    <source>
        <dbReference type="ARBA" id="ARBA00004472"/>
    </source>
</evidence>
<keyword evidence="13" id="KW-0333">Golgi apparatus</keyword>
<dbReference type="GeneID" id="100891499"/>
<evidence type="ECO:0000256" key="2">
    <source>
        <dbReference type="ARBA" id="ARBA00004358"/>
    </source>
</evidence>
<dbReference type="PROSITE" id="PS51914">
    <property type="entry name" value="MRH"/>
    <property type="match status" value="1"/>
</dbReference>
<evidence type="ECO:0000256" key="17">
    <source>
        <dbReference type="ARBA" id="ARBA00023329"/>
    </source>
</evidence>
<feature type="signal peptide" evidence="19">
    <location>
        <begin position="1"/>
        <end position="26"/>
    </location>
</feature>
<dbReference type="PANTHER" id="PTHR15071:SF0">
    <property type="entry name" value="MANNOSE 6-PHOSPHATE RECEPTOR-LIKE PROTEIN 1"/>
    <property type="match status" value="1"/>
</dbReference>
<dbReference type="GO" id="GO:0015031">
    <property type="term" value="P:protein transport"/>
    <property type="evidence" value="ECO:0007669"/>
    <property type="project" value="UniProtKB-KW"/>
</dbReference>
<dbReference type="InParanoid" id="A0A7M7LLR4"/>
<keyword evidence="15 18" id="KW-0472">Membrane</keyword>
<keyword evidence="8 18" id="KW-0812">Transmembrane</keyword>
<dbReference type="Pfam" id="PF09451">
    <property type="entry name" value="ATG27"/>
    <property type="match status" value="1"/>
</dbReference>
<reference evidence="21" key="2">
    <citation type="submission" date="2021-01" db="UniProtKB">
        <authorList>
            <consortium name="EnsemblMetazoa"/>
        </authorList>
    </citation>
    <scope>IDENTIFICATION</scope>
</reference>
<name>A0A7M7LLR4_STRPU</name>
<dbReference type="GO" id="GO:0000139">
    <property type="term" value="C:Golgi membrane"/>
    <property type="evidence" value="ECO:0007669"/>
    <property type="project" value="UniProtKB-SubCell"/>
</dbReference>
<protein>
    <recommendedName>
        <fullName evidence="6">Autophagy-related protein 27</fullName>
    </recommendedName>
</protein>
<evidence type="ECO:0000256" key="11">
    <source>
        <dbReference type="ARBA" id="ARBA00022989"/>
    </source>
</evidence>
<keyword evidence="9 19" id="KW-0732">Signal</keyword>
<keyword evidence="16" id="KW-1015">Disulfide bond</keyword>
<evidence type="ECO:0000256" key="14">
    <source>
        <dbReference type="ARBA" id="ARBA00023128"/>
    </source>
</evidence>
<dbReference type="GO" id="GO:0006914">
    <property type="term" value="P:autophagy"/>
    <property type="evidence" value="ECO:0007669"/>
    <property type="project" value="UniProtKB-KW"/>
</dbReference>
<keyword evidence="10" id="KW-0653">Protein transport</keyword>
<dbReference type="GO" id="GO:0005802">
    <property type="term" value="C:trans-Golgi network"/>
    <property type="evidence" value="ECO:0000318"/>
    <property type="project" value="GO_Central"/>
</dbReference>
<keyword evidence="7" id="KW-0813">Transport</keyword>
<dbReference type="Gene3D" id="2.70.130.10">
    <property type="entry name" value="Mannose-6-phosphate receptor binding domain"/>
    <property type="match status" value="1"/>
</dbReference>
<evidence type="ECO:0000256" key="3">
    <source>
        <dbReference type="ARBA" id="ARBA00004394"/>
    </source>
</evidence>
<keyword evidence="17" id="KW-0968">Cytoplasmic vesicle</keyword>
<evidence type="ECO:0000256" key="6">
    <source>
        <dbReference type="ARBA" id="ARBA00013776"/>
    </source>
</evidence>
<dbReference type="Proteomes" id="UP000007110">
    <property type="component" value="Unassembled WGS sequence"/>
</dbReference>
<dbReference type="OrthoDB" id="29460at2759"/>
<feature type="chain" id="PRO_5029631392" description="Autophagy-related protein 27" evidence="19">
    <location>
        <begin position="27"/>
        <end position="260"/>
    </location>
</feature>
<evidence type="ECO:0000313" key="22">
    <source>
        <dbReference type="Proteomes" id="UP000007110"/>
    </source>
</evidence>
<evidence type="ECO:0000259" key="20">
    <source>
        <dbReference type="PROSITE" id="PS51914"/>
    </source>
</evidence>
<accession>A0A7M7LLR4</accession>
<evidence type="ECO:0000256" key="16">
    <source>
        <dbReference type="ARBA" id="ARBA00023157"/>
    </source>
</evidence>
<sequence length="260" mass="28816">MQRVFNIMLAALFILLSLSTIIISAAEVTCIKDNYCRCTLSDNSYYFDLEPMLKGVAPPFFKLNGANVTYFYDPCRSFSMTGTLSECTNAALCSEKLDDIYQNLGIHDTSEFRYTPDGASVKLKLLYHNGMSGADQINATVWLTCRTGGISSLELKSSTPTYYLFELFSPFACQKAVPIPPSQLTAGGVLCIMFVVLVTVYFGGGFIYLFCFKYESGLKAVPHHEFWSSLPGLTKDGFLFLISCGGSKRMQQSGPEYDQI</sequence>
<evidence type="ECO:0000256" key="15">
    <source>
        <dbReference type="ARBA" id="ARBA00023136"/>
    </source>
</evidence>
<evidence type="ECO:0000256" key="12">
    <source>
        <dbReference type="ARBA" id="ARBA00023006"/>
    </source>
</evidence>
<evidence type="ECO:0000256" key="18">
    <source>
        <dbReference type="SAM" id="Phobius"/>
    </source>
</evidence>
<dbReference type="AlphaFoldDB" id="A0A7M7LLR4"/>
<evidence type="ECO:0000256" key="10">
    <source>
        <dbReference type="ARBA" id="ARBA00022927"/>
    </source>
</evidence>
<comment type="subcellular location">
    <subcellularLocation>
        <location evidence="2">Cytoplasmic vesicle membrane</location>
        <topology evidence="2">Single-pass type I membrane protein</topology>
    </subcellularLocation>
    <subcellularLocation>
        <location evidence="3">Golgi apparatus membrane</location>
    </subcellularLocation>
    <subcellularLocation>
        <location evidence="1">Mitochondrion membrane</location>
        <topology evidence="1">Single-pass membrane protein</topology>
    </subcellularLocation>
    <subcellularLocation>
        <location evidence="4">Preautophagosomal structure membrane</location>
        <topology evidence="4">Single-pass type I membrane protein</topology>
    </subcellularLocation>
</comment>
<evidence type="ECO:0000313" key="21">
    <source>
        <dbReference type="EnsemblMetazoa" id="XP_003731509"/>
    </source>
</evidence>
<keyword evidence="22" id="KW-1185">Reference proteome</keyword>
<evidence type="ECO:0000256" key="13">
    <source>
        <dbReference type="ARBA" id="ARBA00023034"/>
    </source>
</evidence>
<evidence type="ECO:0000256" key="1">
    <source>
        <dbReference type="ARBA" id="ARBA00004304"/>
    </source>
</evidence>
<dbReference type="InterPro" id="IPR044865">
    <property type="entry name" value="MRH_dom"/>
</dbReference>
<dbReference type="SUPFAM" id="SSF50911">
    <property type="entry name" value="Mannose 6-phosphate receptor domain"/>
    <property type="match status" value="1"/>
</dbReference>
<dbReference type="PANTHER" id="PTHR15071">
    <property type="entry name" value="MANNOSE-6-PHOSPHATE RECEPTOR FAMILY MEMBER"/>
    <property type="match status" value="1"/>
</dbReference>
<keyword evidence="11 18" id="KW-1133">Transmembrane helix</keyword>
<dbReference type="GO" id="GO:0031966">
    <property type="term" value="C:mitochondrial membrane"/>
    <property type="evidence" value="ECO:0007669"/>
    <property type="project" value="UniProtKB-SubCell"/>
</dbReference>
<keyword evidence="14" id="KW-0496">Mitochondrion</keyword>
<dbReference type="InterPro" id="IPR018939">
    <property type="entry name" value="Autophagy-rel_prot_27"/>
</dbReference>
<dbReference type="RefSeq" id="XP_003731509.2">
    <property type="nucleotide sequence ID" value="XM_003731461.3"/>
</dbReference>
<proteinExistence type="inferred from homology"/>
<dbReference type="EnsemblMetazoa" id="XM_003731461">
    <property type="protein sequence ID" value="XP_003731509"/>
    <property type="gene ID" value="LOC100891499"/>
</dbReference>
<feature type="domain" description="MRH" evidence="20">
    <location>
        <begin position="34"/>
        <end position="175"/>
    </location>
</feature>
<evidence type="ECO:0000256" key="8">
    <source>
        <dbReference type="ARBA" id="ARBA00022692"/>
    </source>
</evidence>
<dbReference type="GO" id="GO:0034045">
    <property type="term" value="C:phagophore assembly site membrane"/>
    <property type="evidence" value="ECO:0007669"/>
    <property type="project" value="UniProtKB-SubCell"/>
</dbReference>
<reference evidence="22" key="1">
    <citation type="submission" date="2015-02" db="EMBL/GenBank/DDBJ databases">
        <title>Genome sequencing for Strongylocentrotus purpuratus.</title>
        <authorList>
            <person name="Murali S."/>
            <person name="Liu Y."/>
            <person name="Vee V."/>
            <person name="English A."/>
            <person name="Wang M."/>
            <person name="Skinner E."/>
            <person name="Han Y."/>
            <person name="Muzny D.M."/>
            <person name="Worley K.C."/>
            <person name="Gibbs R.A."/>
        </authorList>
    </citation>
    <scope>NUCLEOTIDE SEQUENCE</scope>
</reference>
<dbReference type="OMA" id="FLQNGCR"/>
<dbReference type="KEGG" id="spu:100891499"/>
<comment type="similarity">
    <text evidence="5">Belongs to the ATG27 family.</text>
</comment>
<dbReference type="GO" id="GO:0010008">
    <property type="term" value="C:endosome membrane"/>
    <property type="evidence" value="ECO:0007669"/>
    <property type="project" value="UniProtKB-SubCell"/>
</dbReference>
<evidence type="ECO:0000256" key="19">
    <source>
        <dbReference type="SAM" id="SignalP"/>
    </source>
</evidence>
<evidence type="ECO:0000256" key="7">
    <source>
        <dbReference type="ARBA" id="ARBA00022448"/>
    </source>
</evidence>